<dbReference type="OrthoDB" id="376357at2759"/>
<accession>A0A1L7XKF8</accession>
<feature type="compositionally biased region" description="Polar residues" evidence="1">
    <location>
        <begin position="37"/>
        <end position="80"/>
    </location>
</feature>
<evidence type="ECO:0000313" key="2">
    <source>
        <dbReference type="EMBL" id="CZR65493.1"/>
    </source>
</evidence>
<feature type="region of interest" description="Disordered" evidence="1">
    <location>
        <begin position="1"/>
        <end position="22"/>
    </location>
</feature>
<evidence type="ECO:0000256" key="1">
    <source>
        <dbReference type="SAM" id="MobiDB-lite"/>
    </source>
</evidence>
<evidence type="ECO:0000313" key="3">
    <source>
        <dbReference type="Proteomes" id="UP000184330"/>
    </source>
</evidence>
<proteinExistence type="predicted"/>
<dbReference type="EMBL" id="FJOG01000031">
    <property type="protein sequence ID" value="CZR65493.1"/>
    <property type="molecule type" value="Genomic_DNA"/>
</dbReference>
<feature type="compositionally biased region" description="Basic and acidic residues" evidence="1">
    <location>
        <begin position="1"/>
        <end position="12"/>
    </location>
</feature>
<gene>
    <name evidence="2" type="ORF">PAC_15393</name>
</gene>
<feature type="compositionally biased region" description="Polar residues" evidence="1">
    <location>
        <begin position="88"/>
        <end position="106"/>
    </location>
</feature>
<reference evidence="2 3" key="1">
    <citation type="submission" date="2016-03" db="EMBL/GenBank/DDBJ databases">
        <authorList>
            <person name="Ploux O."/>
        </authorList>
    </citation>
    <scope>NUCLEOTIDE SEQUENCE [LARGE SCALE GENOMIC DNA]</scope>
    <source>
        <strain evidence="2 3">UAMH 11012</strain>
    </source>
</reference>
<protein>
    <submittedName>
        <fullName evidence="2">Uncharacterized protein</fullName>
    </submittedName>
</protein>
<organism evidence="2 3">
    <name type="scientific">Phialocephala subalpina</name>
    <dbReference type="NCBI Taxonomy" id="576137"/>
    <lineage>
        <taxon>Eukaryota</taxon>
        <taxon>Fungi</taxon>
        <taxon>Dikarya</taxon>
        <taxon>Ascomycota</taxon>
        <taxon>Pezizomycotina</taxon>
        <taxon>Leotiomycetes</taxon>
        <taxon>Helotiales</taxon>
        <taxon>Mollisiaceae</taxon>
        <taxon>Phialocephala</taxon>
        <taxon>Phialocephala fortinii species complex</taxon>
    </lineage>
</organism>
<dbReference type="Proteomes" id="UP000184330">
    <property type="component" value="Unassembled WGS sequence"/>
</dbReference>
<sequence>MRVEEEKKELSRKTNTTMAANRKNVNHTCITFPRVPGSTSFGTTSQANASTSTPPISPFGRQSSNPNFQPQVSSSTTHTSPFGVPSGAFNTVPQTNASVPMPHTSSFSVPSGTFTSPLQTGTTLHISPFGIPFNTFASTPQAGAAPGPSLFGQTSQGNIYYGGGYFGAFGAPPQSQPYRAQTYTIPLNLRPTP</sequence>
<dbReference type="AlphaFoldDB" id="A0A1L7XKF8"/>
<name>A0A1L7XKF8_9HELO</name>
<keyword evidence="3" id="KW-1185">Reference proteome</keyword>
<feature type="region of interest" description="Disordered" evidence="1">
    <location>
        <begin position="37"/>
        <end position="106"/>
    </location>
</feature>